<proteinExistence type="predicted"/>
<organism evidence="1 2">
    <name type="scientific">Cystoisospora suis</name>
    <dbReference type="NCBI Taxonomy" id="483139"/>
    <lineage>
        <taxon>Eukaryota</taxon>
        <taxon>Sar</taxon>
        <taxon>Alveolata</taxon>
        <taxon>Apicomplexa</taxon>
        <taxon>Conoidasida</taxon>
        <taxon>Coccidia</taxon>
        <taxon>Eucoccidiorida</taxon>
        <taxon>Eimeriorina</taxon>
        <taxon>Sarcocystidae</taxon>
        <taxon>Cystoisospora</taxon>
    </lineage>
</organism>
<feature type="non-terminal residue" evidence="1">
    <location>
        <position position="71"/>
    </location>
</feature>
<reference evidence="1 2" key="1">
    <citation type="journal article" date="2017" name="Int. J. Parasitol.">
        <title>The genome of the protozoan parasite Cystoisospora suis and a reverse vaccinology approach to identify vaccine candidates.</title>
        <authorList>
            <person name="Palmieri N."/>
            <person name="Shrestha A."/>
            <person name="Ruttkowski B."/>
            <person name="Beck T."/>
            <person name="Vogl C."/>
            <person name="Tomley F."/>
            <person name="Blake D.P."/>
            <person name="Joachim A."/>
        </authorList>
    </citation>
    <scope>NUCLEOTIDE SEQUENCE [LARGE SCALE GENOMIC DNA]</scope>
    <source>
        <strain evidence="1 2">Wien I</strain>
    </source>
</reference>
<accession>A0A2C6KGQ1</accession>
<name>A0A2C6KGQ1_9APIC</name>
<evidence type="ECO:0000313" key="2">
    <source>
        <dbReference type="Proteomes" id="UP000221165"/>
    </source>
</evidence>
<dbReference type="RefSeq" id="XP_067918442.1">
    <property type="nucleotide sequence ID" value="XM_068069581.1"/>
</dbReference>
<evidence type="ECO:0000313" key="1">
    <source>
        <dbReference type="EMBL" id="PHJ16717.1"/>
    </source>
</evidence>
<gene>
    <name evidence="1" type="ORF">CSUI_009465</name>
</gene>
<dbReference type="GeneID" id="94432792"/>
<dbReference type="VEuPathDB" id="ToxoDB:CSUI_009465"/>
<dbReference type="Proteomes" id="UP000221165">
    <property type="component" value="Unassembled WGS sequence"/>
</dbReference>
<protein>
    <submittedName>
        <fullName evidence="1">Uncharacterized protein</fullName>
    </submittedName>
</protein>
<keyword evidence="2" id="KW-1185">Reference proteome</keyword>
<comment type="caution">
    <text evidence="1">The sequence shown here is derived from an EMBL/GenBank/DDBJ whole genome shotgun (WGS) entry which is preliminary data.</text>
</comment>
<dbReference type="AlphaFoldDB" id="A0A2C6KGQ1"/>
<dbReference type="EMBL" id="MIGC01005643">
    <property type="protein sequence ID" value="PHJ16717.1"/>
    <property type="molecule type" value="Genomic_DNA"/>
</dbReference>
<sequence>MIEDLLSLSVPLCRHIFCSRDVRVFLETVEESFQSFSSFVKLYRELFSPATLKNFLLLLDALFCLLHTSHA</sequence>